<organism evidence="4 5">
    <name type="scientific">Gordonia neofelifaecis NRRL B-59395</name>
    <dbReference type="NCBI Taxonomy" id="644548"/>
    <lineage>
        <taxon>Bacteria</taxon>
        <taxon>Bacillati</taxon>
        <taxon>Actinomycetota</taxon>
        <taxon>Actinomycetes</taxon>
        <taxon>Mycobacteriales</taxon>
        <taxon>Gordoniaceae</taxon>
        <taxon>Gordonia</taxon>
    </lineage>
</organism>
<evidence type="ECO:0000313" key="5">
    <source>
        <dbReference type="Proteomes" id="UP000035065"/>
    </source>
</evidence>
<name>F1YGC3_9ACTN</name>
<keyword evidence="2" id="KW-0812">Transmembrane</keyword>
<keyword evidence="2" id="KW-0472">Membrane</keyword>
<evidence type="ECO:0000256" key="1">
    <source>
        <dbReference type="SAM" id="MobiDB-lite"/>
    </source>
</evidence>
<reference evidence="4 5" key="1">
    <citation type="journal article" date="2011" name="J. Bacteriol.">
        <title>Draft Genome Sequence of Gordonia neofelifaecis NRRL B-59395, a Cholesterol-Degrading Actinomycete.</title>
        <authorList>
            <person name="Ge F."/>
            <person name="Li W."/>
            <person name="Chen G."/>
            <person name="Liu Y."/>
            <person name="Zhang G."/>
            <person name="Yong B."/>
            <person name="Wang Q."/>
            <person name="Wang N."/>
            <person name="Huang Z."/>
            <person name="Li W."/>
            <person name="Wang J."/>
            <person name="Wu C."/>
            <person name="Xie Q."/>
            <person name="Liu G."/>
        </authorList>
    </citation>
    <scope>NUCLEOTIDE SEQUENCE [LARGE SCALE GENOMIC DNA]</scope>
    <source>
        <strain evidence="4 5">NRRL B-59395</strain>
    </source>
</reference>
<dbReference type="SMART" id="SM00327">
    <property type="entry name" value="VWA"/>
    <property type="match status" value="1"/>
</dbReference>
<dbReference type="InterPro" id="IPR002035">
    <property type="entry name" value="VWF_A"/>
</dbReference>
<gene>
    <name evidence="4" type="ORF">SCNU_04771</name>
</gene>
<dbReference type="OrthoDB" id="5621159at2"/>
<dbReference type="Proteomes" id="UP000035065">
    <property type="component" value="Unassembled WGS sequence"/>
</dbReference>
<feature type="domain" description="VWFA" evidence="3">
    <location>
        <begin position="349"/>
        <end position="545"/>
    </location>
</feature>
<dbReference type="STRING" id="644548.SCNU_04771"/>
<sequence length="552" mass="58818">MGQHHNAGRSSSGSPKQPADRAGSRRTPLTGTRTRVGLSVALAVLLAGGVYAVWDMNRADCSENPSVSVIVDRDAADYVTRLAKETSANSCFDYSVEAVDPSHTNVRLAQKNAPEIWVAESQARVRQVGTALGRSWTDVGPSLGTTPVVVTGRQLPAMPAWTDVLQRPELRMNPPAKSDVSNAAVVGALSEVSGGSLTHRDLVQVLTKRALMMNDNDSSPDLVQVAASSGPTAALTTERAYTKFTRENPDAQLEAAVPGTGTVSLDYRAVNVAPAADQTVAGDAIEALVATLQTDKGKQIRQSEAVRSADGEPLPDNEGVDGVTVIKPPARELVDNILRKWTALTQPIRALVAQDVSGSMEQDAGGRSRAALLREASLFGLQQFPKNTALGYWEFSIDRGGKGQDYREVMPIAPISDKTDGRTNRDLLADAIRQTLGNVHGGTGLYDTALAAFKTVYDSYDPAYSNSVIIMTDGRNEDRDSITLQHLVSELNIMKNPARRIPIIAVGISEDADADALKQIADATGGSSFIARDPKDIPAILLQAVSYRVEAA</sequence>
<dbReference type="PROSITE" id="PS50234">
    <property type="entry name" value="VWFA"/>
    <property type="match status" value="1"/>
</dbReference>
<feature type="region of interest" description="Disordered" evidence="1">
    <location>
        <begin position="301"/>
        <end position="323"/>
    </location>
</feature>
<keyword evidence="5" id="KW-1185">Reference proteome</keyword>
<feature type="region of interest" description="Disordered" evidence="1">
    <location>
        <begin position="1"/>
        <end position="31"/>
    </location>
</feature>
<dbReference type="eggNOG" id="COG2304">
    <property type="taxonomic scope" value="Bacteria"/>
</dbReference>
<dbReference type="Pfam" id="PF00092">
    <property type="entry name" value="VWA"/>
    <property type="match status" value="1"/>
</dbReference>
<feature type="transmembrane region" description="Helical" evidence="2">
    <location>
        <begin position="36"/>
        <end position="54"/>
    </location>
</feature>
<accession>F1YGC3</accession>
<protein>
    <submittedName>
        <fullName evidence="4">von Willebrand factor type A</fullName>
    </submittedName>
</protein>
<comment type="caution">
    <text evidence="4">The sequence shown here is derived from an EMBL/GenBank/DDBJ whole genome shotgun (WGS) entry which is preliminary data.</text>
</comment>
<dbReference type="RefSeq" id="WP_009678219.1">
    <property type="nucleotide sequence ID" value="NZ_AEUD01000003.1"/>
</dbReference>
<dbReference type="SUPFAM" id="SSF53300">
    <property type="entry name" value="vWA-like"/>
    <property type="match status" value="1"/>
</dbReference>
<dbReference type="AlphaFoldDB" id="F1YGC3"/>
<evidence type="ECO:0000313" key="4">
    <source>
        <dbReference type="EMBL" id="EGD56142.1"/>
    </source>
</evidence>
<evidence type="ECO:0000259" key="3">
    <source>
        <dbReference type="PROSITE" id="PS50234"/>
    </source>
</evidence>
<dbReference type="InterPro" id="IPR036465">
    <property type="entry name" value="vWFA_dom_sf"/>
</dbReference>
<evidence type="ECO:0000256" key="2">
    <source>
        <dbReference type="SAM" id="Phobius"/>
    </source>
</evidence>
<dbReference type="EMBL" id="AEUD01000003">
    <property type="protein sequence ID" value="EGD56142.1"/>
    <property type="molecule type" value="Genomic_DNA"/>
</dbReference>
<keyword evidence="2" id="KW-1133">Transmembrane helix</keyword>
<dbReference type="Gene3D" id="3.40.50.410">
    <property type="entry name" value="von Willebrand factor, type A domain"/>
    <property type="match status" value="1"/>
</dbReference>
<proteinExistence type="predicted"/>